<dbReference type="OrthoDB" id="185373at2759"/>
<proteinExistence type="predicted"/>
<reference evidence="2 3" key="1">
    <citation type="submission" date="2019-04" db="EMBL/GenBank/DDBJ databases">
        <title>Friends and foes A comparative genomics study of 23 Aspergillus species from section Flavi.</title>
        <authorList>
            <consortium name="DOE Joint Genome Institute"/>
            <person name="Kjaerbolling I."/>
            <person name="Vesth T."/>
            <person name="Frisvad J.C."/>
            <person name="Nybo J.L."/>
            <person name="Theobald S."/>
            <person name="Kildgaard S."/>
            <person name="Isbrandt T."/>
            <person name="Kuo A."/>
            <person name="Sato A."/>
            <person name="Lyhne E.K."/>
            <person name="Kogle M.E."/>
            <person name="Wiebenga A."/>
            <person name="Kun R.S."/>
            <person name="Lubbers R.J."/>
            <person name="Makela M.R."/>
            <person name="Barry K."/>
            <person name="Chovatia M."/>
            <person name="Clum A."/>
            <person name="Daum C."/>
            <person name="Haridas S."/>
            <person name="He G."/>
            <person name="LaButti K."/>
            <person name="Lipzen A."/>
            <person name="Mondo S."/>
            <person name="Riley R."/>
            <person name="Salamov A."/>
            <person name="Simmons B.A."/>
            <person name="Magnuson J.K."/>
            <person name="Henrissat B."/>
            <person name="Mortensen U.H."/>
            <person name="Larsen T.O."/>
            <person name="Devries R.P."/>
            <person name="Grigoriev I.V."/>
            <person name="Machida M."/>
            <person name="Baker S.E."/>
            <person name="Andersen M.R."/>
        </authorList>
    </citation>
    <scope>NUCLEOTIDE SEQUENCE [LARGE SCALE GENOMIC DNA]</scope>
    <source>
        <strain evidence="2 3">CBS 117625</strain>
    </source>
</reference>
<gene>
    <name evidence="2" type="ORF">BDV38DRAFT_208599</name>
</gene>
<evidence type="ECO:0000256" key="1">
    <source>
        <dbReference type="ARBA" id="ARBA00022737"/>
    </source>
</evidence>
<sequence length="795" mass="90917">MQSHLSRRVFRAILDNEPLSSSQCRNRLLHNLRTYRSRGPVVTSTYHFQRRGFFAFNMGPSISPQPATLPSEAGLKPMSDLMRAIRDKSRGPAVSVLAKAFQDFFAARADIPGVITGFQARLLIVTWKHLRANEGDLEPENWKLIFSTENLENVLFVLSQARCLPECREVIQRLARYVFLELCADHGFGPNHIGRPALVAYINIQALNGNPEGARHIVEKFWNRLSKTNPSPWLTVMKGFAINEDRRLLRRTTEDLHDFGIKFDPTSHEELLKVLIGQDLLAAVKIMYECPLFDGWEPTLATKEAVIEYAILRSETAWARPIFESLSQRPITETMNITLLWEAAHGQDASALVEKVRILIQNSPEAKASLTIECVNNLMAYANFTNKPQLTAEYAALIPRWGLQPNSQSRLLELESYIQAGDVERTLVHVEGLHGVNEMALENMSISLMNKLITMLCLSGQGDAIFDQVSSFLDPLFENNVRLEPETLAALTHMLLYRRDWEGASELLRPRLALYDDEGRSKIRKALTDYILDLNQDGADAWEVYGLLQLAFPEASVSTRTDIMTAFYKRNRSDLAYLVFGHMRQAENFARRPKPDTYTKCFRWIARTRDAEHLVLVHNMLKLDVEVDLNIKLLNGLMLAYAACDMPEKSMEVFRQILQSEEGPTHKTIAIFFKLCGKHHNGTQEAMKMMEKVKLLEIEVDRRLYMAFVEALAAQCEFDLAIEAIDKMHSETGYLPNYNSIGLLYNAVPYQYWRDEVEKWAKEKYPELWAQLSEIERTEEEEGSKFNITGYEVIV</sequence>
<protein>
    <recommendedName>
        <fullName evidence="4">Mitochondrial respiratory complex I chaperone (Cia84)</fullName>
    </recommendedName>
</protein>
<dbReference type="Proteomes" id="UP000325672">
    <property type="component" value="Unassembled WGS sequence"/>
</dbReference>
<dbReference type="InterPro" id="IPR011990">
    <property type="entry name" value="TPR-like_helical_dom_sf"/>
</dbReference>
<dbReference type="RefSeq" id="XP_031908583.1">
    <property type="nucleotide sequence ID" value="XM_032052577.1"/>
</dbReference>
<dbReference type="EMBL" id="ML743631">
    <property type="protein sequence ID" value="KAE8132520.1"/>
    <property type="molecule type" value="Genomic_DNA"/>
</dbReference>
<name>A0A5N6SFP3_ASPPS</name>
<dbReference type="GeneID" id="43636787"/>
<dbReference type="AlphaFoldDB" id="A0A5N6SFP3"/>
<organism evidence="2 3">
    <name type="scientific">Aspergillus pseudotamarii</name>
    <dbReference type="NCBI Taxonomy" id="132259"/>
    <lineage>
        <taxon>Eukaryota</taxon>
        <taxon>Fungi</taxon>
        <taxon>Dikarya</taxon>
        <taxon>Ascomycota</taxon>
        <taxon>Pezizomycotina</taxon>
        <taxon>Eurotiomycetes</taxon>
        <taxon>Eurotiomycetidae</taxon>
        <taxon>Eurotiales</taxon>
        <taxon>Aspergillaceae</taxon>
        <taxon>Aspergillus</taxon>
        <taxon>Aspergillus subgen. Circumdati</taxon>
    </lineage>
</organism>
<dbReference type="PANTHER" id="PTHR47939:SF13">
    <property type="entry name" value="OS03G0201400 PROTEIN"/>
    <property type="match status" value="1"/>
</dbReference>
<accession>A0A5N6SFP3</accession>
<keyword evidence="3" id="KW-1185">Reference proteome</keyword>
<evidence type="ECO:0000313" key="2">
    <source>
        <dbReference type="EMBL" id="KAE8132520.1"/>
    </source>
</evidence>
<keyword evidence="1" id="KW-0677">Repeat</keyword>
<evidence type="ECO:0000313" key="3">
    <source>
        <dbReference type="Proteomes" id="UP000325672"/>
    </source>
</evidence>
<evidence type="ECO:0008006" key="4">
    <source>
        <dbReference type="Google" id="ProtNLM"/>
    </source>
</evidence>
<dbReference type="InterPro" id="IPR050667">
    <property type="entry name" value="PPR-containing_protein"/>
</dbReference>
<dbReference type="Gene3D" id="1.25.40.10">
    <property type="entry name" value="Tetratricopeptide repeat domain"/>
    <property type="match status" value="1"/>
</dbReference>
<dbReference type="PANTHER" id="PTHR47939">
    <property type="entry name" value="MEMBRANE-ASSOCIATED SALT-INDUCIBLE PROTEIN-LIKE"/>
    <property type="match status" value="1"/>
</dbReference>